<accession>A0A926VCG0</accession>
<reference evidence="1" key="2">
    <citation type="submission" date="2020-08" db="EMBL/GenBank/DDBJ databases">
        <authorList>
            <person name="Chen M."/>
            <person name="Teng W."/>
            <person name="Zhao L."/>
            <person name="Hu C."/>
            <person name="Zhou Y."/>
            <person name="Han B."/>
            <person name="Song L."/>
            <person name="Shu W."/>
        </authorList>
    </citation>
    <scope>NUCLEOTIDE SEQUENCE</scope>
    <source>
        <strain evidence="1">FACHB-1375</strain>
    </source>
</reference>
<evidence type="ECO:0000313" key="1">
    <source>
        <dbReference type="EMBL" id="MBD2180828.1"/>
    </source>
</evidence>
<name>A0A926VCG0_9CYAN</name>
<proteinExistence type="predicted"/>
<keyword evidence="2" id="KW-1185">Reference proteome</keyword>
<evidence type="ECO:0000313" key="2">
    <source>
        <dbReference type="Proteomes" id="UP000641646"/>
    </source>
</evidence>
<sequence>MSGDADLWLAGTSRNSIKLSPNFLELPDTGKWEPISIAFTSSKSVQLTLEDYFYSRGVAGDVYFDNIHLEAMVSTSKSVPEPTAVFGLLTVTTFSLVSMGKKKIAFGKVSR</sequence>
<organism evidence="1 2">
    <name type="scientific">Aerosakkonema funiforme FACHB-1375</name>
    <dbReference type="NCBI Taxonomy" id="2949571"/>
    <lineage>
        <taxon>Bacteria</taxon>
        <taxon>Bacillati</taxon>
        <taxon>Cyanobacteriota</taxon>
        <taxon>Cyanophyceae</taxon>
        <taxon>Oscillatoriophycideae</taxon>
        <taxon>Aerosakkonematales</taxon>
        <taxon>Aerosakkonemataceae</taxon>
        <taxon>Aerosakkonema</taxon>
    </lineage>
</organism>
<comment type="caution">
    <text evidence="1">The sequence shown here is derived from an EMBL/GenBank/DDBJ whole genome shotgun (WGS) entry which is preliminary data.</text>
</comment>
<dbReference type="InterPro" id="IPR013424">
    <property type="entry name" value="Ice-binding_C"/>
</dbReference>
<dbReference type="NCBIfam" id="TIGR02595">
    <property type="entry name" value="PEP_CTERM"/>
    <property type="match status" value="1"/>
</dbReference>
<dbReference type="EMBL" id="JACJPW010000013">
    <property type="protein sequence ID" value="MBD2180828.1"/>
    <property type="molecule type" value="Genomic_DNA"/>
</dbReference>
<reference evidence="1" key="1">
    <citation type="journal article" date="2015" name="ISME J.">
        <title>Draft Genome Sequence of Streptomyces incarnatus NRRL8089, which Produces the Nucleoside Antibiotic Sinefungin.</title>
        <authorList>
            <person name="Oshima K."/>
            <person name="Hattori M."/>
            <person name="Shimizu H."/>
            <person name="Fukuda K."/>
            <person name="Nemoto M."/>
            <person name="Inagaki K."/>
            <person name="Tamura T."/>
        </authorList>
    </citation>
    <scope>NUCLEOTIDE SEQUENCE</scope>
    <source>
        <strain evidence="1">FACHB-1375</strain>
    </source>
</reference>
<dbReference type="RefSeq" id="WP_190463440.1">
    <property type="nucleotide sequence ID" value="NZ_JACJPW010000013.1"/>
</dbReference>
<dbReference type="AlphaFoldDB" id="A0A926VCG0"/>
<protein>
    <submittedName>
        <fullName evidence="1">PEP-CTERM sorting domain-containing protein</fullName>
    </submittedName>
</protein>
<gene>
    <name evidence="1" type="ORF">H6G03_06885</name>
</gene>
<dbReference type="Proteomes" id="UP000641646">
    <property type="component" value="Unassembled WGS sequence"/>
</dbReference>